<feature type="region of interest" description="Disordered" evidence="1">
    <location>
        <begin position="150"/>
        <end position="180"/>
    </location>
</feature>
<name>A0A811PTH7_9POAL</name>
<sequence>MGCSSSKLDEVAAVKTCHDRKSFVKKAIAQRDLLASSHAAYVQSLRRVSMALLYYFAEDEHLYRLQESSYVHHPGSPEKVLVINCLRTAGAPVHPVVEQWEPPEAIEAATIDRFFGTDDPFFRPSSIGPMNGTPVSPQPPRCDRFWDPFSSLADHPNYGVEEVKDDQEDEQIPEQEEESC</sequence>
<feature type="domain" description="DUF630" evidence="2">
    <location>
        <begin position="1"/>
        <end position="58"/>
    </location>
</feature>
<feature type="compositionally biased region" description="Acidic residues" evidence="1">
    <location>
        <begin position="163"/>
        <end position="180"/>
    </location>
</feature>
<dbReference type="EMBL" id="CAJGYO010000007">
    <property type="protein sequence ID" value="CAD6247899.1"/>
    <property type="molecule type" value="Genomic_DNA"/>
</dbReference>
<dbReference type="Pfam" id="PF04783">
    <property type="entry name" value="DUF630"/>
    <property type="match status" value="1"/>
</dbReference>
<comment type="caution">
    <text evidence="3">The sequence shown here is derived from an EMBL/GenBank/DDBJ whole genome shotgun (WGS) entry which is preliminary data.</text>
</comment>
<dbReference type="OrthoDB" id="663995at2759"/>
<keyword evidence="4" id="KW-1185">Reference proteome</keyword>
<reference evidence="3" key="1">
    <citation type="submission" date="2020-10" db="EMBL/GenBank/DDBJ databases">
        <authorList>
            <person name="Han B."/>
            <person name="Lu T."/>
            <person name="Zhao Q."/>
            <person name="Huang X."/>
            <person name="Zhao Y."/>
        </authorList>
    </citation>
    <scope>NUCLEOTIDE SEQUENCE</scope>
</reference>
<organism evidence="3 4">
    <name type="scientific">Miscanthus lutarioriparius</name>
    <dbReference type="NCBI Taxonomy" id="422564"/>
    <lineage>
        <taxon>Eukaryota</taxon>
        <taxon>Viridiplantae</taxon>
        <taxon>Streptophyta</taxon>
        <taxon>Embryophyta</taxon>
        <taxon>Tracheophyta</taxon>
        <taxon>Spermatophyta</taxon>
        <taxon>Magnoliopsida</taxon>
        <taxon>Liliopsida</taxon>
        <taxon>Poales</taxon>
        <taxon>Poaceae</taxon>
        <taxon>PACMAD clade</taxon>
        <taxon>Panicoideae</taxon>
        <taxon>Andropogonodae</taxon>
        <taxon>Andropogoneae</taxon>
        <taxon>Saccharinae</taxon>
        <taxon>Miscanthus</taxon>
    </lineage>
</organism>
<evidence type="ECO:0000313" key="3">
    <source>
        <dbReference type="EMBL" id="CAD6247899.1"/>
    </source>
</evidence>
<protein>
    <recommendedName>
        <fullName evidence="2">DUF630 domain-containing protein</fullName>
    </recommendedName>
</protein>
<accession>A0A811PTH7</accession>
<dbReference type="PANTHER" id="PTHR21450:SF26">
    <property type="entry name" value="LEUCINE ZIPPER PROTEIN-LIKE"/>
    <property type="match status" value="1"/>
</dbReference>
<gene>
    <name evidence="3" type="ORF">NCGR_LOCUS32073</name>
</gene>
<dbReference type="PANTHER" id="PTHR21450">
    <property type="entry name" value="PROTEIN ALTERED PHOSPHATE STARVATION RESPONSE 1"/>
    <property type="match status" value="1"/>
</dbReference>
<dbReference type="InterPro" id="IPR006868">
    <property type="entry name" value="DUF630"/>
</dbReference>
<evidence type="ECO:0000313" key="4">
    <source>
        <dbReference type="Proteomes" id="UP000604825"/>
    </source>
</evidence>
<evidence type="ECO:0000256" key="1">
    <source>
        <dbReference type="SAM" id="MobiDB-lite"/>
    </source>
</evidence>
<evidence type="ECO:0000259" key="2">
    <source>
        <dbReference type="Pfam" id="PF04783"/>
    </source>
</evidence>
<dbReference type="Proteomes" id="UP000604825">
    <property type="component" value="Unassembled WGS sequence"/>
</dbReference>
<dbReference type="AlphaFoldDB" id="A0A811PTH7"/>
<proteinExistence type="predicted"/>